<dbReference type="Proteomes" id="UP000886890">
    <property type="component" value="Unassembled WGS sequence"/>
</dbReference>
<comment type="caution">
    <text evidence="1">The sequence shown here is derived from an EMBL/GenBank/DDBJ whole genome shotgun (WGS) entry which is preliminary data.</text>
</comment>
<sequence>MKNAGTDNQLRKAIDHDTDFENWSDLEKALGIYTGKIESSGESANRFIKDKLELDDCLKNYLANEQKKFTMKRDEMKNLLINAFEQFKEGNNENERLLIRKTLDSCKDENYIYQCITFNYTKCIDQVWKTLRDSETGRHNTVGARHKEFSGNVLHIHGTLEDNEMITGVNDEKQISNSSLAQNIHVKWALIKPYLNQAIGQNKTQKAQKIIDHSAIVCVYGMSLGETDNIWWKYLGQWLTKQTAHIPMIYHYAPGFTVTHPVRQLMHAENVKRAFLKRTDLTPAEQSAVQPRIIVYDNKNVFQSQKPYNIDS</sequence>
<evidence type="ECO:0000313" key="1">
    <source>
        <dbReference type="EMBL" id="HIX77145.1"/>
    </source>
</evidence>
<dbReference type="InterPro" id="IPR025935">
    <property type="entry name" value="AbiH"/>
</dbReference>
<dbReference type="EMBL" id="DXEK01000100">
    <property type="protein sequence ID" value="HIX77145.1"/>
    <property type="molecule type" value="Genomic_DNA"/>
</dbReference>
<proteinExistence type="predicted"/>
<evidence type="ECO:0000313" key="2">
    <source>
        <dbReference type="Proteomes" id="UP000886890"/>
    </source>
</evidence>
<dbReference type="Pfam" id="PF14253">
    <property type="entry name" value="AbiH"/>
    <property type="match status" value="1"/>
</dbReference>
<reference evidence="1" key="2">
    <citation type="submission" date="2021-04" db="EMBL/GenBank/DDBJ databases">
        <authorList>
            <person name="Gilroy R."/>
        </authorList>
    </citation>
    <scope>NUCLEOTIDE SEQUENCE</scope>
    <source>
        <strain evidence="1">CHK183-1962</strain>
    </source>
</reference>
<name>A0A9D1XDE5_9FIRM</name>
<dbReference type="AlphaFoldDB" id="A0A9D1XDE5"/>
<gene>
    <name evidence="1" type="ORF">H9734_06075</name>
</gene>
<protein>
    <submittedName>
        <fullName evidence="1">Bacteriophage abortive infection AbiH family protein</fullName>
    </submittedName>
</protein>
<reference evidence="1" key="1">
    <citation type="journal article" date="2021" name="PeerJ">
        <title>Extensive microbial diversity within the chicken gut microbiome revealed by metagenomics and culture.</title>
        <authorList>
            <person name="Gilroy R."/>
            <person name="Ravi A."/>
            <person name="Getino M."/>
            <person name="Pursley I."/>
            <person name="Horton D.L."/>
            <person name="Alikhan N.F."/>
            <person name="Baker D."/>
            <person name="Gharbi K."/>
            <person name="Hall N."/>
            <person name="Watson M."/>
            <person name="Adriaenssens E.M."/>
            <person name="Foster-Nyarko E."/>
            <person name="Jarju S."/>
            <person name="Secka A."/>
            <person name="Antonio M."/>
            <person name="Oren A."/>
            <person name="Chaudhuri R.R."/>
            <person name="La Ragione R."/>
            <person name="Hildebrand F."/>
            <person name="Pallen M.J."/>
        </authorList>
    </citation>
    <scope>NUCLEOTIDE SEQUENCE</scope>
    <source>
        <strain evidence="1">CHK183-1962</strain>
    </source>
</reference>
<accession>A0A9D1XDE5</accession>
<organism evidence="1 2">
    <name type="scientific">Candidatus Fusicatenibacter merdavium</name>
    <dbReference type="NCBI Taxonomy" id="2838600"/>
    <lineage>
        <taxon>Bacteria</taxon>
        <taxon>Bacillati</taxon>
        <taxon>Bacillota</taxon>
        <taxon>Clostridia</taxon>
        <taxon>Lachnospirales</taxon>
        <taxon>Lachnospiraceae</taxon>
        <taxon>Fusicatenibacter</taxon>
    </lineage>
</organism>